<organism evidence="1 2">
    <name type="scientific">Undibacterium umbellatum</name>
    <dbReference type="NCBI Taxonomy" id="2762300"/>
    <lineage>
        <taxon>Bacteria</taxon>
        <taxon>Pseudomonadati</taxon>
        <taxon>Pseudomonadota</taxon>
        <taxon>Betaproteobacteria</taxon>
        <taxon>Burkholderiales</taxon>
        <taxon>Oxalobacteraceae</taxon>
        <taxon>Undibacterium</taxon>
    </lineage>
</organism>
<evidence type="ECO:0000313" key="1">
    <source>
        <dbReference type="EMBL" id="MBC3910203.1"/>
    </source>
</evidence>
<evidence type="ECO:0000313" key="2">
    <source>
        <dbReference type="Proteomes" id="UP000646911"/>
    </source>
</evidence>
<sequence>MAKNSYLELPEIAELQKQFFHSLNLGTGRAMLLMKAHPQLDFSKELIAASVKNLANDAQSEGSRADYLYPMIRRAKNRALIEKAVLQKLKKKKSDVSDLNQLCDLALHFYQDGNLHARDIFLERFEKSFEDGYELCGNERILKMDGLQGLFKLAEKIGRLPEEEWAWYEYRWDIDEFQDANPALDVFKEFESAAKENPYIQNYFKLISAIEPFQHSRRKEPSAYTVKDVEEIINRPYKRAGFRSVRTLKMNPEEIITVARNFLDEKEKLRKFKYLRFFYATKFPFDYAPLLKIASGKKNHQTVAVNNAVLALSHFSGDDIRALALKKIREERIPREYLHLLVSNYQTGDAEILLEVIGRAKNFDEVHLLVQGIIAIFKANPGTDCKAPLEAMYYSMNCSIHRRDLLEILVQNAVLSEEIVEELAYDSHKGIRKLFRQIKRRRATPSSINRHGPDQTI</sequence>
<comment type="caution">
    <text evidence="1">The sequence shown here is derived from an EMBL/GenBank/DDBJ whole genome shotgun (WGS) entry which is preliminary data.</text>
</comment>
<proteinExistence type="predicted"/>
<dbReference type="Proteomes" id="UP000646911">
    <property type="component" value="Unassembled WGS sequence"/>
</dbReference>
<reference evidence="1 2" key="1">
    <citation type="submission" date="2020-08" db="EMBL/GenBank/DDBJ databases">
        <title>Novel species isolated from subtropical streams in China.</title>
        <authorList>
            <person name="Lu H."/>
        </authorList>
    </citation>
    <scope>NUCLEOTIDE SEQUENCE [LARGE SCALE GENOMIC DNA]</scope>
    <source>
        <strain evidence="1 2">NL8W</strain>
    </source>
</reference>
<protein>
    <recommendedName>
        <fullName evidence="3">HEAT repeat domain-containing protein</fullName>
    </recommendedName>
</protein>
<dbReference type="EMBL" id="JACOFX010000015">
    <property type="protein sequence ID" value="MBC3910203.1"/>
    <property type="molecule type" value="Genomic_DNA"/>
</dbReference>
<gene>
    <name evidence="1" type="ORF">H8L47_21805</name>
</gene>
<evidence type="ECO:0008006" key="3">
    <source>
        <dbReference type="Google" id="ProtNLM"/>
    </source>
</evidence>
<keyword evidence="2" id="KW-1185">Reference proteome</keyword>
<name>A0ABR6ZEQ0_9BURK</name>
<dbReference type="RefSeq" id="WP_186955715.1">
    <property type="nucleotide sequence ID" value="NZ_JACOFX010000015.1"/>
</dbReference>
<accession>A0ABR6ZEQ0</accession>